<reference evidence="7 8" key="1">
    <citation type="submission" date="2024-06" db="EMBL/GenBank/DDBJ databases">
        <title>Genomic Encyclopedia of Type Strains, Phase IV (KMG-IV): sequencing the most valuable type-strain genomes for metagenomic binning, comparative biology and taxonomic classification.</title>
        <authorList>
            <person name="Goeker M."/>
        </authorList>
    </citation>
    <scope>NUCLEOTIDE SEQUENCE [LARGE SCALE GENOMIC DNA]</scope>
    <source>
        <strain evidence="7 8">DSM 21460</strain>
    </source>
</reference>
<keyword evidence="5 6" id="KW-0472">Membrane</keyword>
<sequence>MLFQLIVMFGVAYLGQIISSLLPFPFPGTIIASLILFVLLQTKFIELKKLDGVVNLSSKYLALFFVPVGVGILEYFTKFSTDVWVKIFVLIILSTAATMVITGKFSDLFIKLFNKGDFND</sequence>
<keyword evidence="8" id="KW-1185">Reference proteome</keyword>
<name>A0ABV2J7R0_9FIRM</name>
<protein>
    <submittedName>
        <fullName evidence="7">Effector of murein hydrolase LrgA (UPF0299 family)</fullName>
    </submittedName>
</protein>
<evidence type="ECO:0000313" key="7">
    <source>
        <dbReference type="EMBL" id="MET3616816.1"/>
    </source>
</evidence>
<feature type="transmembrane region" description="Helical" evidence="6">
    <location>
        <begin position="24"/>
        <end position="40"/>
    </location>
</feature>
<comment type="caution">
    <text evidence="7">The sequence shown here is derived from an EMBL/GenBank/DDBJ whole genome shotgun (WGS) entry which is preliminary data.</text>
</comment>
<dbReference type="InterPro" id="IPR005538">
    <property type="entry name" value="LrgA/CidA"/>
</dbReference>
<keyword evidence="4 6" id="KW-1133">Transmembrane helix</keyword>
<keyword evidence="2" id="KW-1003">Cell membrane</keyword>
<gene>
    <name evidence="7" type="ORF">ABID14_000441</name>
</gene>
<dbReference type="Proteomes" id="UP001549162">
    <property type="component" value="Unassembled WGS sequence"/>
</dbReference>
<organism evidence="7 8">
    <name type="scientific">Peptoniphilus olsenii</name>
    <dbReference type="NCBI Taxonomy" id="411570"/>
    <lineage>
        <taxon>Bacteria</taxon>
        <taxon>Bacillati</taxon>
        <taxon>Bacillota</taxon>
        <taxon>Tissierellia</taxon>
        <taxon>Tissierellales</taxon>
        <taxon>Peptoniphilaceae</taxon>
        <taxon>Peptoniphilus</taxon>
    </lineage>
</organism>
<dbReference type="RefSeq" id="WP_354366822.1">
    <property type="nucleotide sequence ID" value="NZ_JBEPMA010000002.1"/>
</dbReference>
<evidence type="ECO:0000256" key="4">
    <source>
        <dbReference type="ARBA" id="ARBA00022989"/>
    </source>
</evidence>
<evidence type="ECO:0000256" key="1">
    <source>
        <dbReference type="ARBA" id="ARBA00004651"/>
    </source>
</evidence>
<comment type="subcellular location">
    <subcellularLocation>
        <location evidence="1">Cell membrane</location>
        <topology evidence="1">Multi-pass membrane protein</topology>
    </subcellularLocation>
</comment>
<dbReference type="PANTHER" id="PTHR33931">
    <property type="entry name" value="HOLIN-LIKE PROTEIN CIDA-RELATED"/>
    <property type="match status" value="1"/>
</dbReference>
<evidence type="ECO:0000256" key="2">
    <source>
        <dbReference type="ARBA" id="ARBA00022475"/>
    </source>
</evidence>
<dbReference type="Pfam" id="PF03788">
    <property type="entry name" value="LrgA"/>
    <property type="match status" value="1"/>
</dbReference>
<keyword evidence="7" id="KW-0378">Hydrolase</keyword>
<feature type="transmembrane region" description="Helical" evidence="6">
    <location>
        <begin position="60"/>
        <end position="77"/>
    </location>
</feature>
<evidence type="ECO:0000256" key="3">
    <source>
        <dbReference type="ARBA" id="ARBA00022692"/>
    </source>
</evidence>
<accession>A0ABV2J7R0</accession>
<feature type="transmembrane region" description="Helical" evidence="6">
    <location>
        <begin position="83"/>
        <end position="102"/>
    </location>
</feature>
<evidence type="ECO:0000313" key="8">
    <source>
        <dbReference type="Proteomes" id="UP001549162"/>
    </source>
</evidence>
<keyword evidence="3 6" id="KW-0812">Transmembrane</keyword>
<evidence type="ECO:0000256" key="6">
    <source>
        <dbReference type="SAM" id="Phobius"/>
    </source>
</evidence>
<dbReference type="GO" id="GO:0016787">
    <property type="term" value="F:hydrolase activity"/>
    <property type="evidence" value="ECO:0007669"/>
    <property type="project" value="UniProtKB-KW"/>
</dbReference>
<dbReference type="EMBL" id="JBEPMA010000002">
    <property type="protein sequence ID" value="MET3616816.1"/>
    <property type="molecule type" value="Genomic_DNA"/>
</dbReference>
<evidence type="ECO:0000256" key="5">
    <source>
        <dbReference type="ARBA" id="ARBA00023136"/>
    </source>
</evidence>
<dbReference type="PANTHER" id="PTHR33931:SF2">
    <property type="entry name" value="HOLIN-LIKE PROTEIN CIDA"/>
    <property type="match status" value="1"/>
</dbReference>
<proteinExistence type="predicted"/>